<keyword evidence="2" id="KW-0614">Plasmid</keyword>
<sequence length="326" mass="36080">MRNTRFSNAMDLARATAVKLTRLTERNDGSTRTSCAPDTTASPFFTEDTMLPRMVYPGARVAERYWVEEEIGIGGLCFVHRVRDEQSGQAFALKTLQPGFSAMPFYFDLMRREAEIQSMVSHANILSCERLITAEDGRQALLLPYLSGGTLSQRIRENGPLPVEECCKLLGEMLDVLACLRHSGIAHLDIAPDNIMYADAGFTRIQLIDFGLSRNNGGATLPDEENLFLGKMSWASPEMVHGGTVTPDSDLYSLGLVLHFGLTGEHFVRDESFLEMDPRLSAETTASERLRSSLTSLLDLAPPRRRRVYLKQDGGQHPGMAAAASF</sequence>
<dbReference type="GO" id="GO:0004674">
    <property type="term" value="F:protein serine/threonine kinase activity"/>
    <property type="evidence" value="ECO:0007669"/>
    <property type="project" value="UniProtKB-EC"/>
</dbReference>
<organism evidence="2 3">
    <name type="scientific">Shinella oryzae</name>
    <dbReference type="NCBI Taxonomy" id="2871820"/>
    <lineage>
        <taxon>Bacteria</taxon>
        <taxon>Pseudomonadati</taxon>
        <taxon>Pseudomonadota</taxon>
        <taxon>Alphaproteobacteria</taxon>
        <taxon>Hyphomicrobiales</taxon>
        <taxon>Rhizobiaceae</taxon>
        <taxon>Shinella</taxon>
    </lineage>
</organism>
<dbReference type="EMBL" id="CP132315">
    <property type="protein sequence ID" value="WLS05223.1"/>
    <property type="molecule type" value="Genomic_DNA"/>
</dbReference>
<keyword evidence="2" id="KW-0808">Transferase</keyword>
<dbReference type="CDD" id="cd14014">
    <property type="entry name" value="STKc_PknB_like"/>
    <property type="match status" value="1"/>
</dbReference>
<evidence type="ECO:0000259" key="1">
    <source>
        <dbReference type="PROSITE" id="PS50011"/>
    </source>
</evidence>
<dbReference type="PROSITE" id="PS50011">
    <property type="entry name" value="PROTEIN_KINASE_DOM"/>
    <property type="match status" value="1"/>
</dbReference>
<dbReference type="InterPro" id="IPR000719">
    <property type="entry name" value="Prot_kinase_dom"/>
</dbReference>
<geneLocation type="plasmid" evidence="2 3">
    <name>unnamed1</name>
</geneLocation>
<accession>A0ABY9KAV3</accession>
<protein>
    <submittedName>
        <fullName evidence="2">Serine/threonine-protein kinase</fullName>
        <ecNumber evidence="2">2.7.11.1</ecNumber>
    </submittedName>
</protein>
<dbReference type="Gene3D" id="1.10.510.10">
    <property type="entry name" value="Transferase(Phosphotransferase) domain 1"/>
    <property type="match status" value="1"/>
</dbReference>
<evidence type="ECO:0000313" key="3">
    <source>
        <dbReference type="Proteomes" id="UP001225788"/>
    </source>
</evidence>
<feature type="domain" description="Protein kinase" evidence="1">
    <location>
        <begin position="65"/>
        <end position="320"/>
    </location>
</feature>
<dbReference type="PANTHER" id="PTHR24347">
    <property type="entry name" value="SERINE/THREONINE-PROTEIN KINASE"/>
    <property type="match status" value="1"/>
</dbReference>
<dbReference type="EC" id="2.7.11.1" evidence="2"/>
<name>A0ABY9KAV3_9HYPH</name>
<keyword evidence="2" id="KW-0418">Kinase</keyword>
<dbReference type="InterPro" id="IPR011009">
    <property type="entry name" value="Kinase-like_dom_sf"/>
</dbReference>
<keyword evidence="3" id="KW-1185">Reference proteome</keyword>
<proteinExistence type="predicted"/>
<dbReference type="SUPFAM" id="SSF56112">
    <property type="entry name" value="Protein kinase-like (PK-like)"/>
    <property type="match status" value="1"/>
</dbReference>
<evidence type="ECO:0000313" key="2">
    <source>
        <dbReference type="EMBL" id="WLS05223.1"/>
    </source>
</evidence>
<gene>
    <name evidence="2" type="ORF">Q9315_24010</name>
</gene>
<dbReference type="Proteomes" id="UP001225788">
    <property type="component" value="Plasmid unnamed1"/>
</dbReference>
<dbReference type="RefSeq" id="WP_306161687.1">
    <property type="nucleotide sequence ID" value="NZ_CP132315.1"/>
</dbReference>
<reference evidence="2 3" key="1">
    <citation type="submission" date="2023-08" db="EMBL/GenBank/DDBJ databases">
        <title>Pathogen: clinical or host-associated sample.</title>
        <authorList>
            <person name="Hergert J."/>
            <person name="Casey R."/>
            <person name="Wagner J."/>
            <person name="Young E.L."/>
            <person name="Oakeson K.F."/>
        </authorList>
    </citation>
    <scope>NUCLEOTIDE SEQUENCE [LARGE SCALE GENOMIC DNA]</scope>
    <source>
        <strain evidence="2 3">UPHL-collab-2</strain>
        <plasmid evidence="2 3">unnamed1</plasmid>
    </source>
</reference>
<dbReference type="Pfam" id="PF00069">
    <property type="entry name" value="Pkinase"/>
    <property type="match status" value="1"/>
</dbReference>